<organism evidence="1 2">
    <name type="scientific">Catonella massiliensis</name>
    <dbReference type="NCBI Taxonomy" id="2799636"/>
    <lineage>
        <taxon>Bacteria</taxon>
        <taxon>Bacillati</taxon>
        <taxon>Bacillota</taxon>
        <taxon>Clostridia</taxon>
        <taxon>Lachnospirales</taxon>
        <taxon>Lachnospiraceae</taxon>
        <taxon>Catonella</taxon>
    </lineage>
</organism>
<evidence type="ECO:0000313" key="1">
    <source>
        <dbReference type="EMBL" id="MBK5896614.1"/>
    </source>
</evidence>
<sequence>MEKCTILVNSCDKYEDTWYPLFKIMKAEWKDRKWPIVLNTESKTFDYEDMGIKTFRLYQHGVKDKWGKRLIETLKRIDTEYVLMYLDDFFLTRPVNQNMLDQCIEWLDKNDDVAVFCFMPAYGENIKDGRFEGFEKRPQDGDYRLNCQAALWRKEILLKYTRPWENPWDWEVIGNARTRRCEKAFYSLIGGVEGPFEYSLKDWSGIYRGKWVRKVVEPLFHKHNIDIDLTVRGVEENPFAVDLTQRPFLKKVKERLMYIAAKYFGI</sequence>
<accession>A0ABS1IXK0</accession>
<comment type="caution">
    <text evidence="1">The sequence shown here is derived from an EMBL/GenBank/DDBJ whole genome shotgun (WGS) entry which is preliminary data.</text>
</comment>
<name>A0ABS1IXK0_9FIRM</name>
<dbReference type="EMBL" id="JAEPRJ010000001">
    <property type="protein sequence ID" value="MBK5896614.1"/>
    <property type="molecule type" value="Genomic_DNA"/>
</dbReference>
<protein>
    <recommendedName>
        <fullName evidence="3">Glycosyltransferase</fullName>
    </recommendedName>
</protein>
<gene>
    <name evidence="1" type="ORF">JJN12_02280</name>
</gene>
<dbReference type="Proteomes" id="UP000604730">
    <property type="component" value="Unassembled WGS sequence"/>
</dbReference>
<evidence type="ECO:0008006" key="3">
    <source>
        <dbReference type="Google" id="ProtNLM"/>
    </source>
</evidence>
<keyword evidence="2" id="KW-1185">Reference proteome</keyword>
<proteinExistence type="predicted"/>
<reference evidence="1 2" key="1">
    <citation type="submission" date="2021-01" db="EMBL/GenBank/DDBJ databases">
        <title>Isolation and description of Catonella massiliensis sp. nov., a novel Catonella species, isolated from a stable periodontitis subject.</title>
        <authorList>
            <person name="Antezack A."/>
            <person name="Boxberger M."/>
            <person name="La Scola B."/>
            <person name="Monnet-Corti V."/>
        </authorList>
    </citation>
    <scope>NUCLEOTIDE SEQUENCE [LARGE SCALE GENOMIC DNA]</scope>
    <source>
        <strain evidence="1 2">Marseille-Q4567</strain>
    </source>
</reference>
<evidence type="ECO:0000313" key="2">
    <source>
        <dbReference type="Proteomes" id="UP000604730"/>
    </source>
</evidence>
<dbReference type="RefSeq" id="WP_208428175.1">
    <property type="nucleotide sequence ID" value="NZ_JAEPRJ010000001.1"/>
</dbReference>